<proteinExistence type="predicted"/>
<gene>
    <name evidence="1" type="ORF">L9F63_013445</name>
</gene>
<reference evidence="1" key="1">
    <citation type="journal article" date="2023" name="IScience">
        <title>Live-bearing cockroach genome reveals convergent evolutionary mechanisms linked to viviparity in insects and beyond.</title>
        <authorList>
            <person name="Fouks B."/>
            <person name="Harrison M.C."/>
            <person name="Mikhailova A.A."/>
            <person name="Marchal E."/>
            <person name="English S."/>
            <person name="Carruthers M."/>
            <person name="Jennings E.C."/>
            <person name="Chiamaka E.L."/>
            <person name="Frigard R.A."/>
            <person name="Pippel M."/>
            <person name="Attardo G.M."/>
            <person name="Benoit J.B."/>
            <person name="Bornberg-Bauer E."/>
            <person name="Tobe S.S."/>
        </authorList>
    </citation>
    <scope>NUCLEOTIDE SEQUENCE</scope>
    <source>
        <strain evidence="1">Stay&amp;Tobe</strain>
    </source>
</reference>
<feature type="non-terminal residue" evidence="1">
    <location>
        <position position="1"/>
    </location>
</feature>
<protein>
    <submittedName>
        <fullName evidence="1">Uncharacterized protein</fullName>
    </submittedName>
</protein>
<dbReference type="Proteomes" id="UP001233999">
    <property type="component" value="Unassembled WGS sequence"/>
</dbReference>
<keyword evidence="2" id="KW-1185">Reference proteome</keyword>
<name>A0AAD8EMS3_DIPPU</name>
<comment type="caution">
    <text evidence="1">The sequence shown here is derived from an EMBL/GenBank/DDBJ whole genome shotgun (WGS) entry which is preliminary data.</text>
</comment>
<feature type="non-terminal residue" evidence="1">
    <location>
        <position position="59"/>
    </location>
</feature>
<accession>A0AAD8EMS3</accession>
<organism evidence="1 2">
    <name type="scientific">Diploptera punctata</name>
    <name type="common">Pacific beetle cockroach</name>
    <dbReference type="NCBI Taxonomy" id="6984"/>
    <lineage>
        <taxon>Eukaryota</taxon>
        <taxon>Metazoa</taxon>
        <taxon>Ecdysozoa</taxon>
        <taxon>Arthropoda</taxon>
        <taxon>Hexapoda</taxon>
        <taxon>Insecta</taxon>
        <taxon>Pterygota</taxon>
        <taxon>Neoptera</taxon>
        <taxon>Polyneoptera</taxon>
        <taxon>Dictyoptera</taxon>
        <taxon>Blattodea</taxon>
        <taxon>Blaberoidea</taxon>
        <taxon>Blaberidae</taxon>
        <taxon>Diplopterinae</taxon>
        <taxon>Diploptera</taxon>
    </lineage>
</organism>
<sequence>KDAARIRASRSSGISTAPRCRSVDPTIYENRCRKSVIKETTVNHLASYRGISIEFRISL</sequence>
<dbReference type="AlphaFoldDB" id="A0AAD8EMS3"/>
<dbReference type="EMBL" id="JASPKZ010002677">
    <property type="protein sequence ID" value="KAJ9595257.1"/>
    <property type="molecule type" value="Genomic_DNA"/>
</dbReference>
<reference evidence="1" key="2">
    <citation type="submission" date="2023-05" db="EMBL/GenBank/DDBJ databases">
        <authorList>
            <person name="Fouks B."/>
        </authorList>
    </citation>
    <scope>NUCLEOTIDE SEQUENCE</scope>
    <source>
        <strain evidence="1">Stay&amp;Tobe</strain>
        <tissue evidence="1">Testes</tissue>
    </source>
</reference>
<evidence type="ECO:0000313" key="1">
    <source>
        <dbReference type="EMBL" id="KAJ9595257.1"/>
    </source>
</evidence>
<evidence type="ECO:0000313" key="2">
    <source>
        <dbReference type="Proteomes" id="UP001233999"/>
    </source>
</evidence>